<protein>
    <submittedName>
        <fullName evidence="1">Uncharacterized protein</fullName>
    </submittedName>
</protein>
<name>A0ACC0UH53_9AGAM</name>
<comment type="caution">
    <text evidence="1">The sequence shown here is derived from an EMBL/GenBank/DDBJ whole genome shotgun (WGS) entry which is preliminary data.</text>
</comment>
<dbReference type="EMBL" id="JAGFNK010000030">
    <property type="protein sequence ID" value="KAI9510971.1"/>
    <property type="molecule type" value="Genomic_DNA"/>
</dbReference>
<keyword evidence="2" id="KW-1185">Reference proteome</keyword>
<organism evidence="1 2">
    <name type="scientific">Russula earlei</name>
    <dbReference type="NCBI Taxonomy" id="71964"/>
    <lineage>
        <taxon>Eukaryota</taxon>
        <taxon>Fungi</taxon>
        <taxon>Dikarya</taxon>
        <taxon>Basidiomycota</taxon>
        <taxon>Agaricomycotina</taxon>
        <taxon>Agaricomycetes</taxon>
        <taxon>Russulales</taxon>
        <taxon>Russulaceae</taxon>
        <taxon>Russula</taxon>
    </lineage>
</organism>
<dbReference type="Proteomes" id="UP001207468">
    <property type="component" value="Unassembled WGS sequence"/>
</dbReference>
<sequence length="163" mass="17432">MAFFWLSYSSPLLQVGLQSPNSKGHPDGVVSLSVSGWTSFSQRYGPHSVLAHQTGGATCIHHCDREQEAGRPLTPPWEGRKRKTVARRRALATPNNGALSSASQNTSCSAQASASRRPPEKNPTIAVGGCGAHRALAGRETTAVRKRRRPGDIPALEIQVPAM</sequence>
<evidence type="ECO:0000313" key="1">
    <source>
        <dbReference type="EMBL" id="KAI9510971.1"/>
    </source>
</evidence>
<gene>
    <name evidence="1" type="ORF">F5148DRAFT_1147173</name>
</gene>
<accession>A0ACC0UH53</accession>
<evidence type="ECO:0000313" key="2">
    <source>
        <dbReference type="Proteomes" id="UP001207468"/>
    </source>
</evidence>
<reference evidence="1" key="1">
    <citation type="submission" date="2021-03" db="EMBL/GenBank/DDBJ databases">
        <title>Evolutionary priming and transition to the ectomycorrhizal habit in an iconic lineage of mushroom-forming fungi: is preadaptation a requirement?</title>
        <authorList>
            <consortium name="DOE Joint Genome Institute"/>
            <person name="Looney B.P."/>
            <person name="Miyauchi S."/>
            <person name="Morin E."/>
            <person name="Drula E."/>
            <person name="Courty P.E."/>
            <person name="Chicoki N."/>
            <person name="Fauchery L."/>
            <person name="Kohler A."/>
            <person name="Kuo A."/>
            <person name="LaButti K."/>
            <person name="Pangilinan J."/>
            <person name="Lipzen A."/>
            <person name="Riley R."/>
            <person name="Andreopoulos W."/>
            <person name="He G."/>
            <person name="Johnson J."/>
            <person name="Barry K.W."/>
            <person name="Grigoriev I.V."/>
            <person name="Nagy L."/>
            <person name="Hibbett D."/>
            <person name="Henrissat B."/>
            <person name="Matheny P.B."/>
            <person name="Labbe J."/>
            <person name="Martin A.F."/>
        </authorList>
    </citation>
    <scope>NUCLEOTIDE SEQUENCE</scope>
    <source>
        <strain evidence="1">BPL698</strain>
    </source>
</reference>
<proteinExistence type="predicted"/>